<dbReference type="InterPro" id="IPR036249">
    <property type="entry name" value="Thioredoxin-like_sf"/>
</dbReference>
<dbReference type="OMA" id="FTKSICC"/>
<evidence type="ECO:0000256" key="1">
    <source>
        <dbReference type="ARBA" id="ARBA00004496"/>
    </source>
</evidence>
<dbReference type="GO" id="GO:0005737">
    <property type="term" value="C:cytoplasm"/>
    <property type="evidence" value="ECO:0007669"/>
    <property type="project" value="UniProtKB-SubCell"/>
</dbReference>
<dbReference type="InterPro" id="IPR014025">
    <property type="entry name" value="Glutaredoxin_subgr"/>
</dbReference>
<dbReference type="NCBIfam" id="TIGR02189">
    <property type="entry name" value="GlrX-like_plant"/>
    <property type="match status" value="1"/>
</dbReference>
<name>A0A1J6IEX9_NICAT</name>
<dbReference type="Gene3D" id="3.40.30.10">
    <property type="entry name" value="Glutaredoxin"/>
    <property type="match status" value="1"/>
</dbReference>
<evidence type="ECO:0000313" key="7">
    <source>
        <dbReference type="Proteomes" id="UP000187609"/>
    </source>
</evidence>
<keyword evidence="3" id="KW-0963">Cytoplasm</keyword>
<dbReference type="SMR" id="A0A1J6IEX9"/>
<dbReference type="PANTHER" id="PTHR10168">
    <property type="entry name" value="GLUTAREDOXIN"/>
    <property type="match status" value="1"/>
</dbReference>
<evidence type="ECO:0000256" key="3">
    <source>
        <dbReference type="ARBA" id="ARBA00022490"/>
    </source>
</evidence>
<dbReference type="SUPFAM" id="SSF52833">
    <property type="entry name" value="Thioredoxin-like"/>
    <property type="match status" value="1"/>
</dbReference>
<dbReference type="PRINTS" id="PR00160">
    <property type="entry name" value="GLUTAREDOXIN"/>
</dbReference>
<dbReference type="CDD" id="cd03419">
    <property type="entry name" value="GRX_GRXh_1_2_like"/>
    <property type="match status" value="1"/>
</dbReference>
<dbReference type="STRING" id="49451.A0A1J6IEX9"/>
<reference evidence="6" key="1">
    <citation type="submission" date="2016-11" db="EMBL/GenBank/DDBJ databases">
        <title>The genome of Nicotiana attenuata.</title>
        <authorList>
            <person name="Xu S."/>
            <person name="Brockmoeller T."/>
            <person name="Gaquerel E."/>
            <person name="Navarro A."/>
            <person name="Kuhl H."/>
            <person name="Gase K."/>
            <person name="Ling Z."/>
            <person name="Zhou W."/>
            <person name="Kreitzer C."/>
            <person name="Stanke M."/>
            <person name="Tang H."/>
            <person name="Lyons E."/>
            <person name="Pandey P."/>
            <person name="Pandey S.P."/>
            <person name="Timmermann B."/>
            <person name="Baldwin I.T."/>
        </authorList>
    </citation>
    <scope>NUCLEOTIDE SEQUENCE [LARGE SCALE GENOMIC DNA]</scope>
    <source>
        <strain evidence="6">UT</strain>
    </source>
</reference>
<protein>
    <submittedName>
        <fullName evidence="6">Glutaredoxin-c13</fullName>
    </submittedName>
</protein>
<organism evidence="6 7">
    <name type="scientific">Nicotiana attenuata</name>
    <name type="common">Coyote tobacco</name>
    <dbReference type="NCBI Taxonomy" id="49451"/>
    <lineage>
        <taxon>Eukaryota</taxon>
        <taxon>Viridiplantae</taxon>
        <taxon>Streptophyta</taxon>
        <taxon>Embryophyta</taxon>
        <taxon>Tracheophyta</taxon>
        <taxon>Spermatophyta</taxon>
        <taxon>Magnoliopsida</taxon>
        <taxon>eudicotyledons</taxon>
        <taxon>Gunneridae</taxon>
        <taxon>Pentapetalae</taxon>
        <taxon>asterids</taxon>
        <taxon>lamiids</taxon>
        <taxon>Solanales</taxon>
        <taxon>Solanaceae</taxon>
        <taxon>Nicotianoideae</taxon>
        <taxon>Nicotianeae</taxon>
        <taxon>Nicotiana</taxon>
    </lineage>
</organism>
<evidence type="ECO:0000256" key="4">
    <source>
        <dbReference type="ARBA" id="ARBA00023284"/>
    </source>
</evidence>
<dbReference type="AlphaFoldDB" id="A0A1J6IEX9"/>
<sequence length="100" mass="10935">MDKVQKLASENGVMIFSKSTCCLCYAVSILFRELGVNAYVHELDHDSDGKEMDKSLIKMGCNPSVPAVFIGGKLIGSTNEIMSLHLKGSLIQLLNPYMPV</sequence>
<dbReference type="Gramene" id="OIT02924">
    <property type="protein sequence ID" value="OIT02924"/>
    <property type="gene ID" value="A4A49_32095"/>
</dbReference>
<accession>A0A1J6IEX9</accession>
<dbReference type="KEGG" id="nau:109228390"/>
<proteinExistence type="inferred from homology"/>
<dbReference type="OrthoDB" id="1223071at2759"/>
<dbReference type="InterPro" id="IPR011905">
    <property type="entry name" value="GlrX-like_pln_2"/>
</dbReference>
<dbReference type="PROSITE" id="PS51354">
    <property type="entry name" value="GLUTAREDOXIN_2"/>
    <property type="match status" value="1"/>
</dbReference>
<dbReference type="GeneID" id="109228390"/>
<dbReference type="Pfam" id="PF00462">
    <property type="entry name" value="Glutaredoxin"/>
    <property type="match status" value="1"/>
</dbReference>
<dbReference type="EMBL" id="MJEQ01037188">
    <property type="protein sequence ID" value="OIT02924.1"/>
    <property type="molecule type" value="Genomic_DNA"/>
</dbReference>
<evidence type="ECO:0000256" key="2">
    <source>
        <dbReference type="ARBA" id="ARBA00007568"/>
    </source>
</evidence>
<dbReference type="Proteomes" id="UP000187609">
    <property type="component" value="Unassembled WGS sequence"/>
</dbReference>
<evidence type="ECO:0000313" key="6">
    <source>
        <dbReference type="EMBL" id="OIT02924.1"/>
    </source>
</evidence>
<comment type="subcellular location">
    <subcellularLocation>
        <location evidence="1">Cytoplasm</location>
    </subcellularLocation>
</comment>
<keyword evidence="7" id="KW-1185">Reference proteome</keyword>
<comment type="similarity">
    <text evidence="2">Belongs to the glutaredoxin family. CC-type subfamily.</text>
</comment>
<dbReference type="InterPro" id="IPR002109">
    <property type="entry name" value="Glutaredoxin"/>
</dbReference>
<keyword evidence="4" id="KW-0676">Redox-active center</keyword>
<feature type="domain" description="Glutaredoxin" evidence="5">
    <location>
        <begin position="13"/>
        <end position="75"/>
    </location>
</feature>
<gene>
    <name evidence="6" type="primary">GRXC13_1</name>
    <name evidence="6" type="ORF">A4A49_32095</name>
</gene>
<evidence type="ECO:0000259" key="5">
    <source>
        <dbReference type="Pfam" id="PF00462"/>
    </source>
</evidence>
<comment type="caution">
    <text evidence="6">The sequence shown here is derived from an EMBL/GenBank/DDBJ whole genome shotgun (WGS) entry which is preliminary data.</text>
</comment>